<organism evidence="2 3">
    <name type="scientific">Nosema bombycis (strain CQ1 / CVCC 102059)</name>
    <name type="common">Microsporidian parasite</name>
    <name type="synonym">Pebrine of silkworm</name>
    <dbReference type="NCBI Taxonomy" id="578461"/>
    <lineage>
        <taxon>Eukaryota</taxon>
        <taxon>Fungi</taxon>
        <taxon>Fungi incertae sedis</taxon>
        <taxon>Microsporidia</taxon>
        <taxon>Nosematidae</taxon>
        <taxon>Nosema</taxon>
    </lineage>
</organism>
<dbReference type="Proteomes" id="UP000016927">
    <property type="component" value="Unassembled WGS sequence"/>
</dbReference>
<dbReference type="AlphaFoldDB" id="R0KZF3"/>
<accession>R0KZF3</accession>
<sequence>MILKNESQQGPSGLNENAQDSKDKTLGDDPPASHTEDVLEQNKSQDLQVEPGHNSSTLQEIEQNNKTNIDELNTKTSKDILLADDPKATPPENAFKETDAQSTQSQKNADRLNFFSKAHNEEDYFGVYDFDFV</sequence>
<feature type="compositionally biased region" description="Polar residues" evidence="1">
    <location>
        <begin position="41"/>
        <end position="67"/>
    </location>
</feature>
<evidence type="ECO:0000313" key="2">
    <source>
        <dbReference type="EMBL" id="EOB15587.1"/>
    </source>
</evidence>
<evidence type="ECO:0000256" key="1">
    <source>
        <dbReference type="SAM" id="MobiDB-lite"/>
    </source>
</evidence>
<feature type="compositionally biased region" description="Basic and acidic residues" evidence="1">
    <location>
        <begin position="68"/>
        <end position="78"/>
    </location>
</feature>
<proteinExistence type="predicted"/>
<protein>
    <submittedName>
        <fullName evidence="2">Uncharacterized protein</fullName>
    </submittedName>
</protein>
<evidence type="ECO:0000313" key="3">
    <source>
        <dbReference type="Proteomes" id="UP000016927"/>
    </source>
</evidence>
<dbReference type="VEuPathDB" id="MicrosporidiaDB:NBO_2g0078"/>
<feature type="region of interest" description="Disordered" evidence="1">
    <location>
        <begin position="1"/>
        <end position="108"/>
    </location>
</feature>
<name>R0KZF3_NOSB1</name>
<keyword evidence="3" id="KW-1185">Reference proteome</keyword>
<dbReference type="EMBL" id="KB908910">
    <property type="protein sequence ID" value="EOB15587.1"/>
    <property type="molecule type" value="Genomic_DNA"/>
</dbReference>
<feature type="compositionally biased region" description="Polar residues" evidence="1">
    <location>
        <begin position="1"/>
        <end position="18"/>
    </location>
</feature>
<gene>
    <name evidence="2" type="ORF">NBO_2g0078</name>
</gene>
<dbReference type="HOGENOM" id="CLU_1907264_0_0_1"/>
<reference evidence="2 3" key="1">
    <citation type="journal article" date="2013" name="BMC Genomics">
        <title>Comparative genomics of parasitic silkworm microsporidia reveal an association between genome expansion and host adaptation.</title>
        <authorList>
            <person name="Pan G."/>
            <person name="Xu J."/>
            <person name="Li T."/>
            <person name="Xia Q."/>
            <person name="Liu S.L."/>
            <person name="Zhang G."/>
            <person name="Li S."/>
            <person name="Li C."/>
            <person name="Liu H."/>
            <person name="Yang L."/>
            <person name="Liu T."/>
            <person name="Zhang X."/>
            <person name="Wu Z."/>
            <person name="Fan W."/>
            <person name="Dang X."/>
            <person name="Xiang H."/>
            <person name="Tao M."/>
            <person name="Li Y."/>
            <person name="Hu J."/>
            <person name="Li Z."/>
            <person name="Lin L."/>
            <person name="Luo J."/>
            <person name="Geng L."/>
            <person name="Wang L."/>
            <person name="Long M."/>
            <person name="Wan Y."/>
            <person name="He N."/>
            <person name="Zhang Z."/>
            <person name="Lu C."/>
            <person name="Keeling P.J."/>
            <person name="Wang J."/>
            <person name="Xiang Z."/>
            <person name="Zhou Z."/>
        </authorList>
    </citation>
    <scope>NUCLEOTIDE SEQUENCE [LARGE SCALE GENOMIC DNA]</scope>
    <source>
        <strain evidence="3">CQ1 / CVCC 102059</strain>
    </source>
</reference>